<sequence>MCGPRRARAARRARPGGRRWVGPDHERHDGRGRGRRHRRPARRRRPPGRDGGARGARRGAPGLLPPAGRLTAPRASTPTGAW</sequence>
<gene>
    <name evidence="2" type="ORF">AVDCRST_MAG35-1152</name>
</gene>
<evidence type="ECO:0000256" key="1">
    <source>
        <dbReference type="SAM" id="MobiDB-lite"/>
    </source>
</evidence>
<feature type="compositionally biased region" description="Basic residues" evidence="1">
    <location>
        <begin position="1"/>
        <end position="17"/>
    </location>
</feature>
<name>A0A6J4P494_9ACTN</name>
<dbReference type="EMBL" id="CADCUY010000235">
    <property type="protein sequence ID" value="CAA9405823.1"/>
    <property type="molecule type" value="Genomic_DNA"/>
</dbReference>
<proteinExistence type="predicted"/>
<dbReference type="AlphaFoldDB" id="A0A6J4P494"/>
<evidence type="ECO:0000313" key="2">
    <source>
        <dbReference type="EMBL" id="CAA9405823.1"/>
    </source>
</evidence>
<feature type="compositionally biased region" description="Basic and acidic residues" evidence="1">
    <location>
        <begin position="21"/>
        <end position="32"/>
    </location>
</feature>
<feature type="compositionally biased region" description="Low complexity" evidence="1">
    <location>
        <begin position="58"/>
        <end position="75"/>
    </location>
</feature>
<protein>
    <submittedName>
        <fullName evidence="2">Uncharacterized protein</fullName>
    </submittedName>
</protein>
<feature type="compositionally biased region" description="Basic residues" evidence="1">
    <location>
        <begin position="33"/>
        <end position="46"/>
    </location>
</feature>
<reference evidence="2" key="1">
    <citation type="submission" date="2020-02" db="EMBL/GenBank/DDBJ databases">
        <authorList>
            <person name="Meier V. D."/>
        </authorList>
    </citation>
    <scope>NUCLEOTIDE SEQUENCE</scope>
    <source>
        <strain evidence="2">AVDCRST_MAG35</strain>
    </source>
</reference>
<organism evidence="2">
    <name type="scientific">uncultured Quadrisphaera sp</name>
    <dbReference type="NCBI Taxonomy" id="904978"/>
    <lineage>
        <taxon>Bacteria</taxon>
        <taxon>Bacillati</taxon>
        <taxon>Actinomycetota</taxon>
        <taxon>Actinomycetes</taxon>
        <taxon>Kineosporiales</taxon>
        <taxon>Kineosporiaceae</taxon>
        <taxon>Quadrisphaera</taxon>
        <taxon>environmental samples</taxon>
    </lineage>
</organism>
<feature type="region of interest" description="Disordered" evidence="1">
    <location>
        <begin position="1"/>
        <end position="82"/>
    </location>
</feature>
<accession>A0A6J4P494</accession>